<evidence type="ECO:0000256" key="1">
    <source>
        <dbReference type="ARBA" id="ARBA00004123"/>
    </source>
</evidence>
<dbReference type="InterPro" id="IPR014854">
    <property type="entry name" value="Nse4_C"/>
</dbReference>
<evidence type="ECO:0000313" key="12">
    <source>
        <dbReference type="Proteomes" id="UP000094236"/>
    </source>
</evidence>
<keyword evidence="6 7" id="KW-0539">Nucleus</keyword>
<gene>
    <name evidence="11" type="ORF">PACTADRAFT_35523</name>
</gene>
<reference evidence="12" key="1">
    <citation type="submission" date="2016-05" db="EMBL/GenBank/DDBJ databases">
        <title>Comparative genomics of biotechnologically important yeasts.</title>
        <authorList>
            <consortium name="DOE Joint Genome Institute"/>
            <person name="Riley R."/>
            <person name="Haridas S."/>
            <person name="Wolfe K.H."/>
            <person name="Lopes M.R."/>
            <person name="Hittinger C.T."/>
            <person name="Goker M."/>
            <person name="Salamov A."/>
            <person name="Wisecaver J."/>
            <person name="Long T.M."/>
            <person name="Aerts A.L."/>
            <person name="Barry K."/>
            <person name="Choi C."/>
            <person name="Clum A."/>
            <person name="Coughlan A.Y."/>
            <person name="Deshpande S."/>
            <person name="Douglass A.P."/>
            <person name="Hanson S.J."/>
            <person name="Klenk H.-P."/>
            <person name="Labutti K."/>
            <person name="Lapidus A."/>
            <person name="Lindquist E."/>
            <person name="Lipzen A."/>
            <person name="Meier-Kolthoff J.P."/>
            <person name="Ohm R.A."/>
            <person name="Otillar R.P."/>
            <person name="Pangilinan J."/>
            <person name="Peng Y."/>
            <person name="Rokas A."/>
            <person name="Rosa C.A."/>
            <person name="Scheuner C."/>
            <person name="Sibirny A.A."/>
            <person name="Slot J.C."/>
            <person name="Stielow J.B."/>
            <person name="Sun H."/>
            <person name="Kurtzman C.P."/>
            <person name="Blackwell M."/>
            <person name="Grigoriev I.V."/>
            <person name="Jeffries T.W."/>
        </authorList>
    </citation>
    <scope>NUCLEOTIDE SEQUENCE [LARGE SCALE GENOMIC DNA]</scope>
    <source>
        <strain evidence="12">NRRL Y-2460</strain>
    </source>
</reference>
<dbReference type="GO" id="GO:0006310">
    <property type="term" value="P:DNA recombination"/>
    <property type="evidence" value="ECO:0007669"/>
    <property type="project" value="UniProtKB-UniRule"/>
</dbReference>
<name>A0A1E4TPU3_PACTA</name>
<organism evidence="11 12">
    <name type="scientific">Pachysolen tannophilus NRRL Y-2460</name>
    <dbReference type="NCBI Taxonomy" id="669874"/>
    <lineage>
        <taxon>Eukaryota</taxon>
        <taxon>Fungi</taxon>
        <taxon>Dikarya</taxon>
        <taxon>Ascomycota</taxon>
        <taxon>Saccharomycotina</taxon>
        <taxon>Pichiomycetes</taxon>
        <taxon>Pachysolenaceae</taxon>
        <taxon>Pachysolen</taxon>
    </lineage>
</organism>
<dbReference type="GO" id="GO:0030915">
    <property type="term" value="C:Smc5-Smc6 complex"/>
    <property type="evidence" value="ECO:0007669"/>
    <property type="project" value="UniProtKB-UniRule"/>
</dbReference>
<evidence type="ECO:0000313" key="11">
    <source>
        <dbReference type="EMBL" id="ODV93771.1"/>
    </source>
</evidence>
<evidence type="ECO:0000259" key="9">
    <source>
        <dbReference type="Pfam" id="PF08743"/>
    </source>
</evidence>
<evidence type="ECO:0000256" key="6">
    <source>
        <dbReference type="ARBA" id="ARBA00023242"/>
    </source>
</evidence>
<protein>
    <recommendedName>
        <fullName evidence="7">Non-structural maintenance of chromosomes element 4</fullName>
    </recommendedName>
</protein>
<feature type="region of interest" description="Disordered" evidence="8">
    <location>
        <begin position="1"/>
        <end position="66"/>
    </location>
</feature>
<keyword evidence="4 7" id="KW-0233">DNA recombination</keyword>
<feature type="domain" description="Nse4/EID protein Nse3/MAGE-binding" evidence="10">
    <location>
        <begin position="134"/>
        <end position="194"/>
    </location>
</feature>
<evidence type="ECO:0000259" key="10">
    <source>
        <dbReference type="Pfam" id="PF15412"/>
    </source>
</evidence>
<keyword evidence="12" id="KW-1185">Reference proteome</keyword>
<dbReference type="Proteomes" id="UP000094236">
    <property type="component" value="Unassembled WGS sequence"/>
</dbReference>
<evidence type="ECO:0000256" key="2">
    <source>
        <dbReference type="ARBA" id="ARBA00008997"/>
    </source>
</evidence>
<comment type="function">
    <text evidence="7">Component of the SMC5-SMC6 complex, that promotes sister chromatid alignment after DNA damage and facilitates double-stranded DNA breaks (DSBs) repair via homologous recombination between sister chromatids.</text>
</comment>
<feature type="domain" description="Non-structural maintenance of chromosome element 4 C-terminal" evidence="9">
    <location>
        <begin position="312"/>
        <end position="410"/>
    </location>
</feature>
<dbReference type="EMBL" id="KV454017">
    <property type="protein sequence ID" value="ODV93771.1"/>
    <property type="molecule type" value="Genomic_DNA"/>
</dbReference>
<proteinExistence type="inferred from homology"/>
<dbReference type="OrthoDB" id="361242at2759"/>
<evidence type="ECO:0000256" key="3">
    <source>
        <dbReference type="ARBA" id="ARBA00022763"/>
    </source>
</evidence>
<dbReference type="InterPro" id="IPR029225">
    <property type="entry name" value="Nse4_Nse3-bd"/>
</dbReference>
<dbReference type="AlphaFoldDB" id="A0A1E4TPU3"/>
<evidence type="ECO:0000256" key="5">
    <source>
        <dbReference type="ARBA" id="ARBA00023204"/>
    </source>
</evidence>
<dbReference type="PANTHER" id="PTHR16140:SF0">
    <property type="entry name" value="NON-STRUCTURAL MAINTENANCE OF CHROMOSOMES ELEMENT 4"/>
    <property type="match status" value="1"/>
</dbReference>
<feature type="compositionally biased region" description="Acidic residues" evidence="8">
    <location>
        <begin position="30"/>
        <end position="61"/>
    </location>
</feature>
<comment type="subcellular location">
    <subcellularLocation>
        <location evidence="1 7">Nucleus</location>
    </subcellularLocation>
</comment>
<dbReference type="Pfam" id="PF15412">
    <property type="entry name" value="Nse4-Nse3_bdg"/>
    <property type="match status" value="1"/>
</dbReference>
<feature type="compositionally biased region" description="Basic and acidic residues" evidence="8">
    <location>
        <begin position="7"/>
        <end position="19"/>
    </location>
</feature>
<dbReference type="GO" id="GO:0006281">
    <property type="term" value="P:DNA repair"/>
    <property type="evidence" value="ECO:0007669"/>
    <property type="project" value="UniProtKB-UniRule"/>
</dbReference>
<evidence type="ECO:0000256" key="4">
    <source>
        <dbReference type="ARBA" id="ARBA00023172"/>
    </source>
</evidence>
<keyword evidence="3 7" id="KW-0227">DNA damage</keyword>
<evidence type="ECO:0000256" key="8">
    <source>
        <dbReference type="SAM" id="MobiDB-lite"/>
    </source>
</evidence>
<evidence type="ECO:0000256" key="7">
    <source>
        <dbReference type="RuleBase" id="RU365071"/>
    </source>
</evidence>
<dbReference type="STRING" id="669874.A0A1E4TPU3"/>
<dbReference type="GO" id="GO:0005634">
    <property type="term" value="C:nucleus"/>
    <property type="evidence" value="ECO:0007669"/>
    <property type="project" value="UniProtKB-SubCell"/>
</dbReference>
<dbReference type="InterPro" id="IPR027786">
    <property type="entry name" value="Nse4/EID"/>
</dbReference>
<accession>A0A1E4TPU3</accession>
<sequence>MNSVKRRSSEEDGNQDIKRYKSNGVHISENEDNEEEEEEEEDDDDDDDEEEEEDSEDEEDHEGITMTQKQFDNFIGKTIEGYRQLSDNLVSERAQVAREGGVRIVTESLLKVNSLYENTKKINDSSINEISNLDSKAFKEIGSQAKIGITNLRLGATEKGLDFDDFLKKFALYAKKNNSQREEFEAVNEDDNDDEDYDRNGGGGGLFYQGDINRSADADAAFSTFNWGKLSSLYFKHSFQAPTIDFLLGPLEIEQKPRRQVVRERDYLKTGQAVKPTQIAASDFKHDTDKDTYSASIKCFDIIKKKQSGRKMNLFKFFINPKSFSQSIENLFYTSFLINNNRLILDKDKNGIPTIQEVTKENVAELPQYFSKNGNAASSKTIEKTHLIFRMEYDTWQKLIETYNITESFLGDRSERDHSDE</sequence>
<dbReference type="Pfam" id="PF08743">
    <property type="entry name" value="Nse4_C"/>
    <property type="match status" value="1"/>
</dbReference>
<comment type="similarity">
    <text evidence="2 7">Belongs to the NSE4 family.</text>
</comment>
<dbReference type="PANTHER" id="PTHR16140">
    <property type="entry name" value="NON-STRUCTURAL MAINTENANCE OF CHROMOSOMES ELEMENT 4"/>
    <property type="match status" value="1"/>
</dbReference>
<comment type="subunit">
    <text evidence="7">Component of the SMC5-SMC6 complex.</text>
</comment>
<keyword evidence="5 7" id="KW-0234">DNA repair</keyword>